<name>A0A8J3IHI7_9CHLR</name>
<comment type="caution">
    <text evidence="4">The sequence shown here is derived from an EMBL/GenBank/DDBJ whole genome shotgun (WGS) entry which is preliminary data.</text>
</comment>
<evidence type="ECO:0000256" key="2">
    <source>
        <dbReference type="SAM" id="Phobius"/>
    </source>
</evidence>
<feature type="transmembrane region" description="Helical" evidence="2">
    <location>
        <begin position="248"/>
        <end position="268"/>
    </location>
</feature>
<keyword evidence="2" id="KW-0472">Membrane</keyword>
<feature type="domain" description="EamA" evidence="3">
    <location>
        <begin position="157"/>
        <end position="290"/>
    </location>
</feature>
<dbReference type="InterPro" id="IPR000620">
    <property type="entry name" value="EamA_dom"/>
</dbReference>
<feature type="transmembrane region" description="Helical" evidence="2">
    <location>
        <begin position="40"/>
        <end position="61"/>
    </location>
</feature>
<protein>
    <recommendedName>
        <fullName evidence="3">EamA domain-containing protein</fullName>
    </recommendedName>
</protein>
<gene>
    <name evidence="4" type="ORF">KSF_038010</name>
</gene>
<keyword evidence="2" id="KW-1133">Transmembrane helix</keyword>
<comment type="similarity">
    <text evidence="1">Belongs to the EamA transporter family.</text>
</comment>
<feature type="transmembrane region" description="Helical" evidence="2">
    <location>
        <begin position="97"/>
        <end position="116"/>
    </location>
</feature>
<dbReference type="RefSeq" id="WP_220204523.1">
    <property type="nucleotide sequence ID" value="NZ_BNJK01000001.1"/>
</dbReference>
<feature type="transmembrane region" description="Helical" evidence="2">
    <location>
        <begin position="128"/>
        <end position="147"/>
    </location>
</feature>
<keyword evidence="5" id="KW-1185">Reference proteome</keyword>
<dbReference type="InterPro" id="IPR037185">
    <property type="entry name" value="EmrE-like"/>
</dbReference>
<feature type="transmembrane region" description="Helical" evidence="2">
    <location>
        <begin position="73"/>
        <end position="91"/>
    </location>
</feature>
<feature type="domain" description="EamA" evidence="3">
    <location>
        <begin position="10"/>
        <end position="144"/>
    </location>
</feature>
<dbReference type="GO" id="GO:0016020">
    <property type="term" value="C:membrane"/>
    <property type="evidence" value="ECO:0007669"/>
    <property type="project" value="InterPro"/>
</dbReference>
<evidence type="ECO:0000313" key="4">
    <source>
        <dbReference type="EMBL" id="GHO93753.1"/>
    </source>
</evidence>
<evidence type="ECO:0000256" key="1">
    <source>
        <dbReference type="ARBA" id="ARBA00007362"/>
    </source>
</evidence>
<organism evidence="4 5">
    <name type="scientific">Reticulibacter mediterranei</name>
    <dbReference type="NCBI Taxonomy" id="2778369"/>
    <lineage>
        <taxon>Bacteria</taxon>
        <taxon>Bacillati</taxon>
        <taxon>Chloroflexota</taxon>
        <taxon>Ktedonobacteria</taxon>
        <taxon>Ktedonobacterales</taxon>
        <taxon>Reticulibacteraceae</taxon>
        <taxon>Reticulibacter</taxon>
    </lineage>
</organism>
<feature type="transmembrane region" description="Helical" evidence="2">
    <location>
        <begin position="274"/>
        <end position="292"/>
    </location>
</feature>
<sequence length="297" mass="32378">MKPGAPQRLIGYLMATTAAILFGLNGNFSRLLFDAGISPLTLLELRMLIGGLCLLLTLLIWNRSALKLESRNGGWLIVFGLCLALVSYTYFVAISRLPLAIALVIQFSASAWMALGEAVWRRRWPSRPVLFAVCLSFGGVILLTGIWQQSLNGLDALGLIFANLSLLAYIAYMLAGKRVGRTLPALTSTTYGAFIACFFCLLVQPPWSIPAATWQPQHLWLILLVGILGMAIPFSLTLAALRRLDATRAGIAGTLELVAASVIGYFWLGQHLTLWQIAGCTLVLIGIIILQYEQAIE</sequence>
<dbReference type="EMBL" id="BNJK01000001">
    <property type="protein sequence ID" value="GHO93753.1"/>
    <property type="molecule type" value="Genomic_DNA"/>
</dbReference>
<proteinExistence type="inferred from homology"/>
<dbReference type="Gene3D" id="1.10.3730.20">
    <property type="match status" value="1"/>
</dbReference>
<dbReference type="AlphaFoldDB" id="A0A8J3IHI7"/>
<feature type="transmembrane region" description="Helical" evidence="2">
    <location>
        <begin position="153"/>
        <end position="174"/>
    </location>
</feature>
<accession>A0A8J3IHI7</accession>
<evidence type="ECO:0000313" key="5">
    <source>
        <dbReference type="Proteomes" id="UP000597444"/>
    </source>
</evidence>
<keyword evidence="2" id="KW-0812">Transmembrane</keyword>
<feature type="transmembrane region" description="Helical" evidence="2">
    <location>
        <begin position="9"/>
        <end position="28"/>
    </location>
</feature>
<feature type="transmembrane region" description="Helical" evidence="2">
    <location>
        <begin position="219"/>
        <end position="241"/>
    </location>
</feature>
<dbReference type="Proteomes" id="UP000597444">
    <property type="component" value="Unassembled WGS sequence"/>
</dbReference>
<dbReference type="SUPFAM" id="SSF103481">
    <property type="entry name" value="Multidrug resistance efflux transporter EmrE"/>
    <property type="match status" value="2"/>
</dbReference>
<reference evidence="4" key="1">
    <citation type="submission" date="2020-10" db="EMBL/GenBank/DDBJ databases">
        <title>Taxonomic study of unclassified bacteria belonging to the class Ktedonobacteria.</title>
        <authorList>
            <person name="Yabe S."/>
            <person name="Wang C.M."/>
            <person name="Zheng Y."/>
            <person name="Sakai Y."/>
            <person name="Cavaletti L."/>
            <person name="Monciardini P."/>
            <person name="Donadio S."/>
        </authorList>
    </citation>
    <scope>NUCLEOTIDE SEQUENCE</scope>
    <source>
        <strain evidence="4">ID150040</strain>
    </source>
</reference>
<feature type="transmembrane region" description="Helical" evidence="2">
    <location>
        <begin position="186"/>
        <end position="207"/>
    </location>
</feature>
<evidence type="ECO:0000259" key="3">
    <source>
        <dbReference type="Pfam" id="PF00892"/>
    </source>
</evidence>
<dbReference type="Pfam" id="PF00892">
    <property type="entry name" value="EamA"/>
    <property type="match status" value="2"/>
</dbReference>
<dbReference type="PANTHER" id="PTHR22911">
    <property type="entry name" value="ACYL-MALONYL CONDENSING ENZYME-RELATED"/>
    <property type="match status" value="1"/>
</dbReference>